<keyword evidence="2" id="KW-1185">Reference proteome</keyword>
<evidence type="ECO:0000313" key="2">
    <source>
        <dbReference type="Proteomes" id="UP000268973"/>
    </source>
</evidence>
<dbReference type="AlphaFoldDB" id="A0A3S0MPF8"/>
<proteinExistence type="predicted"/>
<organism evidence="1 2">
    <name type="scientific">Vibrio aquaticus</name>
    <dbReference type="NCBI Taxonomy" id="2496559"/>
    <lineage>
        <taxon>Bacteria</taxon>
        <taxon>Pseudomonadati</taxon>
        <taxon>Pseudomonadota</taxon>
        <taxon>Gammaproteobacteria</taxon>
        <taxon>Vibrionales</taxon>
        <taxon>Vibrionaceae</taxon>
        <taxon>Vibrio</taxon>
    </lineage>
</organism>
<dbReference type="Gene3D" id="1.10.510.10">
    <property type="entry name" value="Transferase(Phosphotransferase) domain 1"/>
    <property type="match status" value="1"/>
</dbReference>
<accession>A0A3S0MPF8</accession>
<protein>
    <submittedName>
        <fullName evidence="1">Uncharacterized protein</fullName>
    </submittedName>
</protein>
<comment type="caution">
    <text evidence="1">The sequence shown here is derived from an EMBL/GenBank/DDBJ whole genome shotgun (WGS) entry which is preliminary data.</text>
</comment>
<dbReference type="OrthoDB" id="5842010at2"/>
<evidence type="ECO:0000313" key="1">
    <source>
        <dbReference type="EMBL" id="RTZ16641.1"/>
    </source>
</evidence>
<gene>
    <name evidence="1" type="ORF">EJ063_07550</name>
</gene>
<dbReference type="Proteomes" id="UP000268973">
    <property type="component" value="Unassembled WGS sequence"/>
</dbReference>
<dbReference type="RefSeq" id="WP_126573567.1">
    <property type="nucleotide sequence ID" value="NZ_RXZH01000002.1"/>
</dbReference>
<dbReference type="EMBL" id="RXZH01000002">
    <property type="protein sequence ID" value="RTZ16641.1"/>
    <property type="molecule type" value="Genomic_DNA"/>
</dbReference>
<dbReference type="SUPFAM" id="SSF56112">
    <property type="entry name" value="Protein kinase-like (PK-like)"/>
    <property type="match status" value="1"/>
</dbReference>
<reference evidence="1 2" key="1">
    <citation type="submission" date="2018-12" db="EMBL/GenBank/DDBJ databases">
        <title>Vibrio sp. isolated from China Sea.</title>
        <authorList>
            <person name="Li Y."/>
        </authorList>
    </citation>
    <scope>NUCLEOTIDE SEQUENCE [LARGE SCALE GENOMIC DNA]</scope>
    <source>
        <strain evidence="1 2">BEI207</strain>
    </source>
</reference>
<sequence length="365" mass="40925">MPAILLQSNNINAAQPKSNSQVTPEFVNNIGNIKCKNTMASVIQKAWKTHQQILKQKPVNEVGFKELKRESKSVDSNTKPDETSYFYNSDNKLVGLTPKGEPNNQASGSFKSLDRADDRFVQLKVNTDDSSERDGEEFNEFSTNTLTKYPSVTNSVFVRPDLVIAENGGETLNSKILDGEKVPLGDFKQICADLKTMHQDRVFANDIKPENMTIKDGTNMVRHIDTDGFSDRNRVDSGGNEIYPILYTPIYRPDCLNSMINSASYKWAEAGQAQSDNYALLVSMIESTQGKFVSSNRGHLGGLTTVDMKRLDVSRWINNNIKPEYQKDADKMLTYGRVLSPLNHDIDKPLADQIPNLVDMIKWSS</sequence>
<name>A0A3S0MPF8_9VIBR</name>
<dbReference type="InterPro" id="IPR011009">
    <property type="entry name" value="Kinase-like_dom_sf"/>
</dbReference>